<feature type="compositionally biased region" description="Low complexity" evidence="2">
    <location>
        <begin position="31"/>
        <end position="42"/>
    </location>
</feature>
<accession>A0A9P4NMG6</accession>
<feature type="region of interest" description="Disordered" evidence="2">
    <location>
        <begin position="132"/>
        <end position="172"/>
    </location>
</feature>
<sequence length="297" mass="33760">MMDSYNYHSGNQHWLPHSAKDQQFADYYATPSSVPPSYSSLPMDSSQNSYVETYQEHYPAGSNNYSQAGYTQSHAGYPDNTAYTTSPPFTFDRHPTAYTQSSEQSQYDTIPRGSLSLPDRLTTQTYYTSQNGYESQNRLAPPMSRNNSNALSSTSSDGVPVSPSTEGTGKPKKHLCTYPNCEACFARKADRDRHVLCVHEKNKRYPCRFSKCTRKGDQAFTRKDHLREHERNYHKKDIPKKSRRGVDDDDYEVDYEEGQGQDEQAYYYPQHPQGYGEGNGSNHGGGYVQGSEYFNPQ</sequence>
<feature type="domain" description="C2H2-type" evidence="3">
    <location>
        <begin position="210"/>
        <end position="239"/>
    </location>
</feature>
<reference evidence="4" key="1">
    <citation type="journal article" date="2020" name="Stud. Mycol.">
        <title>101 Dothideomycetes genomes: a test case for predicting lifestyles and emergence of pathogens.</title>
        <authorList>
            <person name="Haridas S."/>
            <person name="Albert R."/>
            <person name="Binder M."/>
            <person name="Bloem J."/>
            <person name="Labutti K."/>
            <person name="Salamov A."/>
            <person name="Andreopoulos B."/>
            <person name="Baker S."/>
            <person name="Barry K."/>
            <person name="Bills G."/>
            <person name="Bluhm B."/>
            <person name="Cannon C."/>
            <person name="Castanera R."/>
            <person name="Culley D."/>
            <person name="Daum C."/>
            <person name="Ezra D."/>
            <person name="Gonzalez J."/>
            <person name="Henrissat B."/>
            <person name="Kuo A."/>
            <person name="Liang C."/>
            <person name="Lipzen A."/>
            <person name="Lutzoni F."/>
            <person name="Magnuson J."/>
            <person name="Mondo S."/>
            <person name="Nolan M."/>
            <person name="Ohm R."/>
            <person name="Pangilinan J."/>
            <person name="Park H.-J."/>
            <person name="Ramirez L."/>
            <person name="Alfaro M."/>
            <person name="Sun H."/>
            <person name="Tritt A."/>
            <person name="Yoshinaga Y."/>
            <person name="Zwiers L.-H."/>
            <person name="Turgeon B."/>
            <person name="Goodwin S."/>
            <person name="Spatafora J."/>
            <person name="Crous P."/>
            <person name="Grigoriev I."/>
        </authorList>
    </citation>
    <scope>NUCLEOTIDE SEQUENCE</scope>
    <source>
        <strain evidence="4">CBS 130266</strain>
    </source>
</reference>
<comment type="caution">
    <text evidence="4">The sequence shown here is derived from an EMBL/GenBank/DDBJ whole genome shotgun (WGS) entry which is preliminary data.</text>
</comment>
<dbReference type="PROSITE" id="PS00028">
    <property type="entry name" value="ZINC_FINGER_C2H2_1"/>
    <property type="match status" value="1"/>
</dbReference>
<evidence type="ECO:0000313" key="4">
    <source>
        <dbReference type="EMBL" id="KAF2427216.1"/>
    </source>
</evidence>
<dbReference type="PROSITE" id="PS50157">
    <property type="entry name" value="ZINC_FINGER_C2H2_2"/>
    <property type="match status" value="1"/>
</dbReference>
<protein>
    <recommendedName>
        <fullName evidence="3">C2H2-type domain-containing protein</fullName>
    </recommendedName>
</protein>
<evidence type="ECO:0000259" key="3">
    <source>
        <dbReference type="PROSITE" id="PS50157"/>
    </source>
</evidence>
<gene>
    <name evidence="4" type="ORF">EJ08DRAFT_357780</name>
</gene>
<dbReference type="InterPro" id="IPR013087">
    <property type="entry name" value="Znf_C2H2_type"/>
</dbReference>
<dbReference type="OrthoDB" id="2687452at2759"/>
<dbReference type="Gene3D" id="3.30.160.60">
    <property type="entry name" value="Classic Zinc Finger"/>
    <property type="match status" value="1"/>
</dbReference>
<keyword evidence="1" id="KW-0479">Metal-binding</keyword>
<dbReference type="EMBL" id="MU007061">
    <property type="protein sequence ID" value="KAF2427216.1"/>
    <property type="molecule type" value="Genomic_DNA"/>
</dbReference>
<organism evidence="4 5">
    <name type="scientific">Tothia fuscella</name>
    <dbReference type="NCBI Taxonomy" id="1048955"/>
    <lineage>
        <taxon>Eukaryota</taxon>
        <taxon>Fungi</taxon>
        <taxon>Dikarya</taxon>
        <taxon>Ascomycota</taxon>
        <taxon>Pezizomycotina</taxon>
        <taxon>Dothideomycetes</taxon>
        <taxon>Pleosporomycetidae</taxon>
        <taxon>Venturiales</taxon>
        <taxon>Cylindrosympodiaceae</taxon>
        <taxon>Tothia</taxon>
    </lineage>
</organism>
<feature type="region of interest" description="Disordered" evidence="2">
    <location>
        <begin position="85"/>
        <end position="120"/>
    </location>
</feature>
<keyword evidence="1" id="KW-0863">Zinc-finger</keyword>
<feature type="region of interest" description="Disordered" evidence="2">
    <location>
        <begin position="223"/>
        <end position="297"/>
    </location>
</feature>
<evidence type="ECO:0000313" key="5">
    <source>
        <dbReference type="Proteomes" id="UP000800235"/>
    </source>
</evidence>
<dbReference type="Proteomes" id="UP000800235">
    <property type="component" value="Unassembled WGS sequence"/>
</dbReference>
<keyword evidence="5" id="KW-1185">Reference proteome</keyword>
<feature type="region of interest" description="Disordered" evidence="2">
    <location>
        <begin position="28"/>
        <end position="48"/>
    </location>
</feature>
<evidence type="ECO:0000256" key="1">
    <source>
        <dbReference type="PROSITE-ProRule" id="PRU00042"/>
    </source>
</evidence>
<evidence type="ECO:0000256" key="2">
    <source>
        <dbReference type="SAM" id="MobiDB-lite"/>
    </source>
</evidence>
<feature type="compositionally biased region" description="Polar residues" evidence="2">
    <location>
        <begin position="97"/>
        <end position="108"/>
    </location>
</feature>
<name>A0A9P4NMG6_9PEZI</name>
<dbReference type="SMART" id="SM00355">
    <property type="entry name" value="ZnF_C2H2"/>
    <property type="match status" value="2"/>
</dbReference>
<keyword evidence="1" id="KW-0862">Zinc</keyword>
<feature type="compositionally biased region" description="Gly residues" evidence="2">
    <location>
        <begin position="275"/>
        <end position="288"/>
    </location>
</feature>
<proteinExistence type="predicted"/>
<dbReference type="AlphaFoldDB" id="A0A9P4NMG6"/>
<feature type="compositionally biased region" description="Basic and acidic residues" evidence="2">
    <location>
        <begin position="223"/>
        <end position="246"/>
    </location>
</feature>
<dbReference type="GO" id="GO:0008270">
    <property type="term" value="F:zinc ion binding"/>
    <property type="evidence" value="ECO:0007669"/>
    <property type="project" value="UniProtKB-KW"/>
</dbReference>
<feature type="compositionally biased region" description="Acidic residues" evidence="2">
    <location>
        <begin position="247"/>
        <end position="260"/>
    </location>
</feature>
<feature type="compositionally biased region" description="Polar residues" evidence="2">
    <location>
        <begin position="132"/>
        <end position="167"/>
    </location>
</feature>